<evidence type="ECO:0000313" key="10">
    <source>
        <dbReference type="EMBL" id="MDD7973377.1"/>
    </source>
</evidence>
<dbReference type="Gene3D" id="3.40.50.300">
    <property type="entry name" value="P-loop containing nucleotide triphosphate hydrolases"/>
    <property type="match status" value="2"/>
</dbReference>
<dbReference type="Proteomes" id="UP001431784">
    <property type="component" value="Unassembled WGS sequence"/>
</dbReference>
<dbReference type="SMART" id="SM00382">
    <property type="entry name" value="AAA"/>
    <property type="match status" value="2"/>
</dbReference>
<evidence type="ECO:0000256" key="7">
    <source>
        <dbReference type="ARBA" id="ARBA00022967"/>
    </source>
</evidence>
<evidence type="ECO:0000256" key="5">
    <source>
        <dbReference type="ARBA" id="ARBA00022741"/>
    </source>
</evidence>
<dbReference type="EMBL" id="JAQZSM010000032">
    <property type="protein sequence ID" value="MDD7973377.1"/>
    <property type="molecule type" value="Genomic_DNA"/>
</dbReference>
<sequence>MTQNALEIRNMNKAFGANSVLRGIDLDLPAGQITVLMGANGAGKSTLVKIMCGVQAADRGSMLLDGQAYAPDTPHAALRAGIVTVHQSINDGVVTDLDVASNLMLDRIAAGSGLFLRGAKLRAEAREIAKAVGLVATMTQPVALLSLADRQLVAIARALSHDPKILILDEPTSSLSDAEAQRLFTLLEGLRAKGVAILYISHRMSDIRRLADSILCMRDGVISGSFTQVPLDYSGAVRAMLGHEMTEVDITIPARGAPVLELSDLRLRAQSRPFDLTLHANEVVAVVGLVGSGKAQLANTLYGVARPVSGTMRLDGQSYTPKSPAQAIASKVFMAARDRRSNAVIPDFDIGRNFTLPFTRRHSGFADLISRKSEKTLAARMISEMGVKCQSHTDPILSLSGGNQQKVMVGRWMAEEARLLILDEPFQGVDIQARRDIGARIRAQSAGRATLVLVTELDEALEVADRIVVICEGSLKSDRPNREIDVASIMAEVADSPTEAVIERQGA</sequence>
<keyword evidence="5" id="KW-0547">Nucleotide-binding</keyword>
<dbReference type="GO" id="GO:0005524">
    <property type="term" value="F:ATP binding"/>
    <property type="evidence" value="ECO:0007669"/>
    <property type="project" value="UniProtKB-KW"/>
</dbReference>
<keyword evidence="1" id="KW-0813">Transport</keyword>
<keyword evidence="4" id="KW-0677">Repeat</keyword>
<dbReference type="Pfam" id="PF00005">
    <property type="entry name" value="ABC_tran"/>
    <property type="match status" value="2"/>
</dbReference>
<dbReference type="InterPro" id="IPR017871">
    <property type="entry name" value="ABC_transporter-like_CS"/>
</dbReference>
<dbReference type="PROSITE" id="PS50893">
    <property type="entry name" value="ABC_TRANSPORTER_2"/>
    <property type="match status" value="2"/>
</dbReference>
<keyword evidence="7" id="KW-1278">Translocase</keyword>
<feature type="domain" description="ABC transporter" evidence="9">
    <location>
        <begin position="254"/>
        <end position="497"/>
    </location>
</feature>
<dbReference type="InterPro" id="IPR003593">
    <property type="entry name" value="AAA+_ATPase"/>
</dbReference>
<proteinExistence type="predicted"/>
<protein>
    <submittedName>
        <fullName evidence="10">Sugar ABC transporter ATP-binding protein</fullName>
    </submittedName>
</protein>
<dbReference type="CDD" id="cd03215">
    <property type="entry name" value="ABC_Carb_Monos_II"/>
    <property type="match status" value="1"/>
</dbReference>
<gene>
    <name evidence="10" type="ORF">PUT78_20085</name>
</gene>
<organism evidence="10 11">
    <name type="scientific">Roseinatronobacter alkalisoli</name>
    <dbReference type="NCBI Taxonomy" id="3028235"/>
    <lineage>
        <taxon>Bacteria</taxon>
        <taxon>Pseudomonadati</taxon>
        <taxon>Pseudomonadota</taxon>
        <taxon>Alphaproteobacteria</taxon>
        <taxon>Rhodobacterales</taxon>
        <taxon>Paracoccaceae</taxon>
        <taxon>Roseinatronobacter</taxon>
    </lineage>
</organism>
<keyword evidence="3" id="KW-0762">Sugar transport</keyword>
<evidence type="ECO:0000256" key="6">
    <source>
        <dbReference type="ARBA" id="ARBA00022840"/>
    </source>
</evidence>
<evidence type="ECO:0000259" key="9">
    <source>
        <dbReference type="PROSITE" id="PS50893"/>
    </source>
</evidence>
<evidence type="ECO:0000256" key="4">
    <source>
        <dbReference type="ARBA" id="ARBA00022737"/>
    </source>
</evidence>
<comment type="caution">
    <text evidence="10">The sequence shown here is derived from an EMBL/GenBank/DDBJ whole genome shotgun (WGS) entry which is preliminary data.</text>
</comment>
<evidence type="ECO:0000256" key="2">
    <source>
        <dbReference type="ARBA" id="ARBA00022475"/>
    </source>
</evidence>
<dbReference type="CDD" id="cd03216">
    <property type="entry name" value="ABC_Carb_Monos_I"/>
    <property type="match status" value="1"/>
</dbReference>
<dbReference type="PROSITE" id="PS00211">
    <property type="entry name" value="ABC_TRANSPORTER_1"/>
    <property type="match status" value="1"/>
</dbReference>
<keyword evidence="11" id="KW-1185">Reference proteome</keyword>
<evidence type="ECO:0000313" key="11">
    <source>
        <dbReference type="Proteomes" id="UP001431784"/>
    </source>
</evidence>
<name>A0ABT5TE32_9RHOB</name>
<dbReference type="RefSeq" id="WP_274354046.1">
    <property type="nucleotide sequence ID" value="NZ_JAQZSM010000032.1"/>
</dbReference>
<dbReference type="InterPro" id="IPR003439">
    <property type="entry name" value="ABC_transporter-like_ATP-bd"/>
</dbReference>
<dbReference type="SUPFAM" id="SSF52540">
    <property type="entry name" value="P-loop containing nucleoside triphosphate hydrolases"/>
    <property type="match status" value="2"/>
</dbReference>
<keyword evidence="6 10" id="KW-0067">ATP-binding</keyword>
<dbReference type="InterPro" id="IPR050107">
    <property type="entry name" value="ABC_carbohydrate_import_ATPase"/>
</dbReference>
<dbReference type="PANTHER" id="PTHR43790:SF3">
    <property type="entry name" value="D-ALLOSE IMPORT ATP-BINDING PROTEIN ALSA-RELATED"/>
    <property type="match status" value="1"/>
</dbReference>
<keyword evidence="8" id="KW-0472">Membrane</keyword>
<accession>A0ABT5TE32</accession>
<dbReference type="InterPro" id="IPR027417">
    <property type="entry name" value="P-loop_NTPase"/>
</dbReference>
<reference evidence="10" key="1">
    <citation type="submission" date="2023-02" db="EMBL/GenBank/DDBJ databases">
        <title>Description of Roseinatronobacter alkalisoli sp. nov., an alkaliphilic bacerium isolated from soda soil.</title>
        <authorList>
            <person name="Wei W."/>
        </authorList>
    </citation>
    <scope>NUCLEOTIDE SEQUENCE</scope>
    <source>
        <strain evidence="10">HJB301</strain>
    </source>
</reference>
<evidence type="ECO:0000256" key="8">
    <source>
        <dbReference type="ARBA" id="ARBA00023136"/>
    </source>
</evidence>
<feature type="domain" description="ABC transporter" evidence="9">
    <location>
        <begin position="6"/>
        <end position="244"/>
    </location>
</feature>
<evidence type="ECO:0000256" key="1">
    <source>
        <dbReference type="ARBA" id="ARBA00022448"/>
    </source>
</evidence>
<dbReference type="PANTHER" id="PTHR43790">
    <property type="entry name" value="CARBOHYDRATE TRANSPORT ATP-BINDING PROTEIN MG119-RELATED"/>
    <property type="match status" value="1"/>
</dbReference>
<keyword evidence="2" id="KW-1003">Cell membrane</keyword>
<evidence type="ECO:0000256" key="3">
    <source>
        <dbReference type="ARBA" id="ARBA00022597"/>
    </source>
</evidence>